<dbReference type="AlphaFoldDB" id="A0A940WNX7"/>
<dbReference type="GO" id="GO:0005886">
    <property type="term" value="C:plasma membrane"/>
    <property type="evidence" value="ECO:0007669"/>
    <property type="project" value="UniProtKB-SubCell"/>
</dbReference>
<feature type="transmembrane region" description="Helical" evidence="7">
    <location>
        <begin position="318"/>
        <end position="340"/>
    </location>
</feature>
<feature type="domain" description="HAMP" evidence="9">
    <location>
        <begin position="342"/>
        <end position="394"/>
    </location>
</feature>
<keyword evidence="4 6" id="KW-0807">Transducer</keyword>
<dbReference type="Pfam" id="PF00015">
    <property type="entry name" value="MCPsignal"/>
    <property type="match status" value="1"/>
</dbReference>
<keyword evidence="3 7" id="KW-0472">Membrane</keyword>
<name>A0A940WNX7_9BACI</name>
<keyword evidence="7" id="KW-1133">Transmembrane helix</keyword>
<dbReference type="Proteomes" id="UP000678228">
    <property type="component" value="Unassembled WGS sequence"/>
</dbReference>
<evidence type="ECO:0000256" key="6">
    <source>
        <dbReference type="PROSITE-ProRule" id="PRU00284"/>
    </source>
</evidence>
<dbReference type="CDD" id="cd06225">
    <property type="entry name" value="HAMP"/>
    <property type="match status" value="1"/>
</dbReference>
<feature type="transmembrane region" description="Helical" evidence="7">
    <location>
        <begin position="62"/>
        <end position="84"/>
    </location>
</feature>
<accession>A0A940WNX7</accession>
<dbReference type="PROSITE" id="PS50885">
    <property type="entry name" value="HAMP"/>
    <property type="match status" value="1"/>
</dbReference>
<dbReference type="EMBL" id="JAGKSQ010000001">
    <property type="protein sequence ID" value="MBP3949850.1"/>
    <property type="molecule type" value="Genomic_DNA"/>
</dbReference>
<evidence type="ECO:0000259" key="9">
    <source>
        <dbReference type="PROSITE" id="PS50885"/>
    </source>
</evidence>
<protein>
    <submittedName>
        <fullName evidence="10">Methyl-accepting chemotaxis protein</fullName>
    </submittedName>
</protein>
<dbReference type="InterPro" id="IPR004089">
    <property type="entry name" value="MCPsignal_dom"/>
</dbReference>
<dbReference type="PANTHER" id="PTHR32089:SF112">
    <property type="entry name" value="LYSOZYME-LIKE PROTEIN-RELATED"/>
    <property type="match status" value="1"/>
</dbReference>
<evidence type="ECO:0000259" key="8">
    <source>
        <dbReference type="PROSITE" id="PS50111"/>
    </source>
</evidence>
<sequence>MGMRSKKVKNANQKMKRNPFRINSKTENENKKGRFGFLLKGKENKVEGNKEGKKRITLKSKLIIFFILFSLIPSVIVGNLVYLISKETIFDKTTAMTEEIAGQVTYGVNKVLQEVENVSMLPFSNQGLIDILTRDYSEVEEYELLMAQKEAAKYLNGLTLSYSNVTNFFFVKNDGTIFGNKNSEFSVDEFIANDFTTLSEEANTEKVLSGYQDHFGHMYVFRKLSSQSGENVGFFFLSMEDTAFNEIFDQFDEDSGQNIYITNTSGQVISSNIQEVVGTSYSAINTGNTIETITEGASDLNVSITTPESFLMKEMDNLIYFVYLVIAIFVILSIIIGYFITKSITKPLNMIVQQMKVAESGNLNVHSDYLYRNEIGQLGQSFNKMVNNFKIIIMENKKVSKYAVENAQNLNKISSESSQTAEQVAVAIEELAKGAVEQVNFSDHTNQEMSHLSIEIDEVTKYVQNVSGATVKTQELSRHSLESMNELTGKNQEVGENIKSVDQTIVRLSQDVAEIRHIIELIRNISDQTNLLSLNASIEAARAGGSSGQGFAVVAAEIRKLAEKSKQSTIQIEKVIANILNVTDESVELVNESIVLFDQQSSAINTTRESFVKIIDDTDGIITNIHDIESSIGKINATKNRVEEAIEEMVKVAEISSSTTEEVTATTEEQAAAAIELGQLSKNLAETIQSLENQINKFKL</sequence>
<dbReference type="SUPFAM" id="SSF58104">
    <property type="entry name" value="Methyl-accepting chemotaxis protein (MCP) signaling domain"/>
    <property type="match status" value="1"/>
</dbReference>
<evidence type="ECO:0000256" key="7">
    <source>
        <dbReference type="SAM" id="Phobius"/>
    </source>
</evidence>
<dbReference type="GO" id="GO:0007165">
    <property type="term" value="P:signal transduction"/>
    <property type="evidence" value="ECO:0007669"/>
    <property type="project" value="UniProtKB-KW"/>
</dbReference>
<organism evidence="10 11">
    <name type="scientific">Halalkalibacter suaedae</name>
    <dbReference type="NCBI Taxonomy" id="2822140"/>
    <lineage>
        <taxon>Bacteria</taxon>
        <taxon>Bacillati</taxon>
        <taxon>Bacillota</taxon>
        <taxon>Bacilli</taxon>
        <taxon>Bacillales</taxon>
        <taxon>Bacillaceae</taxon>
        <taxon>Halalkalibacter</taxon>
    </lineage>
</organism>
<gene>
    <name evidence="10" type="ORF">J7W16_01805</name>
</gene>
<dbReference type="Gene3D" id="6.10.340.10">
    <property type="match status" value="1"/>
</dbReference>
<evidence type="ECO:0000313" key="11">
    <source>
        <dbReference type="Proteomes" id="UP000678228"/>
    </source>
</evidence>
<dbReference type="SMART" id="SM00304">
    <property type="entry name" value="HAMP"/>
    <property type="match status" value="2"/>
</dbReference>
<keyword evidence="7" id="KW-0812">Transmembrane</keyword>
<dbReference type="PANTHER" id="PTHR32089">
    <property type="entry name" value="METHYL-ACCEPTING CHEMOTAXIS PROTEIN MCPB"/>
    <property type="match status" value="1"/>
</dbReference>
<dbReference type="Gene3D" id="1.10.287.950">
    <property type="entry name" value="Methyl-accepting chemotaxis protein"/>
    <property type="match status" value="1"/>
</dbReference>
<evidence type="ECO:0000313" key="10">
    <source>
        <dbReference type="EMBL" id="MBP3949850.1"/>
    </source>
</evidence>
<comment type="caution">
    <text evidence="10">The sequence shown here is derived from an EMBL/GenBank/DDBJ whole genome shotgun (WGS) entry which is preliminary data.</text>
</comment>
<dbReference type="PROSITE" id="PS50111">
    <property type="entry name" value="CHEMOTAXIS_TRANSDUC_2"/>
    <property type="match status" value="1"/>
</dbReference>
<comment type="similarity">
    <text evidence="5">Belongs to the methyl-accepting chemotaxis (MCP) protein family.</text>
</comment>
<keyword evidence="11" id="KW-1185">Reference proteome</keyword>
<comment type="subcellular location">
    <subcellularLocation>
        <location evidence="1">Cell membrane</location>
    </subcellularLocation>
</comment>
<dbReference type="InterPro" id="IPR003660">
    <property type="entry name" value="HAMP_dom"/>
</dbReference>
<proteinExistence type="inferred from homology"/>
<evidence type="ECO:0000256" key="5">
    <source>
        <dbReference type="ARBA" id="ARBA00029447"/>
    </source>
</evidence>
<evidence type="ECO:0000256" key="1">
    <source>
        <dbReference type="ARBA" id="ARBA00004236"/>
    </source>
</evidence>
<dbReference type="Pfam" id="PF00672">
    <property type="entry name" value="HAMP"/>
    <property type="match status" value="1"/>
</dbReference>
<keyword evidence="2" id="KW-1003">Cell membrane</keyword>
<evidence type="ECO:0000256" key="2">
    <source>
        <dbReference type="ARBA" id="ARBA00022475"/>
    </source>
</evidence>
<dbReference type="SMART" id="SM00283">
    <property type="entry name" value="MA"/>
    <property type="match status" value="1"/>
</dbReference>
<evidence type="ECO:0000256" key="3">
    <source>
        <dbReference type="ARBA" id="ARBA00023136"/>
    </source>
</evidence>
<feature type="domain" description="Methyl-accepting transducer" evidence="8">
    <location>
        <begin position="413"/>
        <end position="664"/>
    </location>
</feature>
<reference evidence="10" key="1">
    <citation type="submission" date="2021-03" db="EMBL/GenBank/DDBJ databases">
        <title>Bacillus suaedae sp. nov., isolated from Suaeda aralocaspica.</title>
        <authorList>
            <person name="Lei R.F.R."/>
        </authorList>
    </citation>
    <scope>NUCLEOTIDE SEQUENCE</scope>
    <source>
        <strain evidence="10">YZJH907-2</strain>
    </source>
</reference>
<evidence type="ECO:0000256" key="4">
    <source>
        <dbReference type="ARBA" id="ARBA00023224"/>
    </source>
</evidence>